<dbReference type="Proteomes" id="UP000663866">
    <property type="component" value="Unassembled WGS sequence"/>
</dbReference>
<sequence length="61" mass="7369">MTARLGYHNVNTHEMSNIGEKPDHLNRPVSFRFIHFLTHSLLLFLHDRNYLTDDDMKQRFK</sequence>
<name>A0A820IE02_9BILA</name>
<keyword evidence="2" id="KW-1185">Reference proteome</keyword>
<dbReference type="EMBL" id="CAJOBG010016342">
    <property type="protein sequence ID" value="CAF4307346.1"/>
    <property type="molecule type" value="Genomic_DNA"/>
</dbReference>
<gene>
    <name evidence="1" type="ORF">OVN521_LOCUS31528</name>
</gene>
<protein>
    <submittedName>
        <fullName evidence="1">Uncharacterized protein</fullName>
    </submittedName>
</protein>
<organism evidence="1 2">
    <name type="scientific">Rotaria magnacalcarata</name>
    <dbReference type="NCBI Taxonomy" id="392030"/>
    <lineage>
        <taxon>Eukaryota</taxon>
        <taxon>Metazoa</taxon>
        <taxon>Spiralia</taxon>
        <taxon>Gnathifera</taxon>
        <taxon>Rotifera</taxon>
        <taxon>Eurotatoria</taxon>
        <taxon>Bdelloidea</taxon>
        <taxon>Philodinida</taxon>
        <taxon>Philodinidae</taxon>
        <taxon>Rotaria</taxon>
    </lineage>
</organism>
<reference evidence="1" key="1">
    <citation type="submission" date="2021-02" db="EMBL/GenBank/DDBJ databases">
        <authorList>
            <person name="Nowell W R."/>
        </authorList>
    </citation>
    <scope>NUCLEOTIDE SEQUENCE</scope>
</reference>
<evidence type="ECO:0000313" key="1">
    <source>
        <dbReference type="EMBL" id="CAF4307346.1"/>
    </source>
</evidence>
<comment type="caution">
    <text evidence="1">The sequence shown here is derived from an EMBL/GenBank/DDBJ whole genome shotgun (WGS) entry which is preliminary data.</text>
</comment>
<feature type="non-terminal residue" evidence="1">
    <location>
        <position position="61"/>
    </location>
</feature>
<evidence type="ECO:0000313" key="2">
    <source>
        <dbReference type="Proteomes" id="UP000663866"/>
    </source>
</evidence>
<accession>A0A820IE02</accession>
<proteinExistence type="predicted"/>
<dbReference type="AlphaFoldDB" id="A0A820IE02"/>